<evidence type="ECO:0000313" key="1">
    <source>
        <dbReference type="Proteomes" id="UP000887579"/>
    </source>
</evidence>
<protein>
    <submittedName>
        <fullName evidence="2">F-box domain-containing protein</fullName>
    </submittedName>
</protein>
<reference evidence="2" key="1">
    <citation type="submission" date="2022-11" db="UniProtKB">
        <authorList>
            <consortium name="WormBaseParasite"/>
        </authorList>
    </citation>
    <scope>IDENTIFICATION</scope>
</reference>
<proteinExistence type="predicted"/>
<evidence type="ECO:0000313" key="2">
    <source>
        <dbReference type="WBParaSite" id="ES5_v2.g13356.t1"/>
    </source>
</evidence>
<sequence>MSNYSDIRLCKYLKENELNSMPTEVLLNVFQNLESKDLRHLRLANQRIKNIIDGFSEFDSKFVTKKSSRFTISYNSDQKVFEMRSVKYGSQTPVKALTFSQEDAKNGKNFDFIFRFLSISRLQFENIPKGFLDDNVMNYLLNHFMFCRRFLIINLSFHKCDMRNLSSFSMKQLLKYCRNDLKQFSLKDVWNAREDTFTDEHIRILNLSKIISLQITKISMKPGHKYLKITDSFFYQLIAANSFPALMLQLCLVSTTGLASYLKKWIKVHDTDSFSNLTCTLNECPGLSKNDLINECEDLPIQISNNNEYFISIFIEEHPMNIFCINFGGAENSKQLNFSFAANPKSIKVNSKQK</sequence>
<name>A0AC34F899_9BILA</name>
<organism evidence="1 2">
    <name type="scientific">Panagrolaimus sp. ES5</name>
    <dbReference type="NCBI Taxonomy" id="591445"/>
    <lineage>
        <taxon>Eukaryota</taxon>
        <taxon>Metazoa</taxon>
        <taxon>Ecdysozoa</taxon>
        <taxon>Nematoda</taxon>
        <taxon>Chromadorea</taxon>
        <taxon>Rhabditida</taxon>
        <taxon>Tylenchina</taxon>
        <taxon>Panagrolaimomorpha</taxon>
        <taxon>Panagrolaimoidea</taxon>
        <taxon>Panagrolaimidae</taxon>
        <taxon>Panagrolaimus</taxon>
    </lineage>
</organism>
<dbReference type="WBParaSite" id="ES5_v2.g13356.t1">
    <property type="protein sequence ID" value="ES5_v2.g13356.t1"/>
    <property type="gene ID" value="ES5_v2.g13356"/>
</dbReference>
<dbReference type="Proteomes" id="UP000887579">
    <property type="component" value="Unplaced"/>
</dbReference>
<accession>A0AC34F899</accession>